<evidence type="ECO:0000256" key="4">
    <source>
        <dbReference type="ARBA" id="ARBA00023150"/>
    </source>
</evidence>
<dbReference type="Gene3D" id="3.40.980.10">
    <property type="entry name" value="MoaB/Mog-like domain"/>
    <property type="match status" value="1"/>
</dbReference>
<dbReference type="InterPro" id="IPR036135">
    <property type="entry name" value="MoeA_linker/N_sf"/>
</dbReference>
<dbReference type="GO" id="GO:0006777">
    <property type="term" value="P:Mo-molybdopterin cofactor biosynthetic process"/>
    <property type="evidence" value="ECO:0007669"/>
    <property type="project" value="UniProtKB-UniRule"/>
</dbReference>
<evidence type="ECO:0000256" key="2">
    <source>
        <dbReference type="ARBA" id="ARBA00005046"/>
    </source>
</evidence>
<dbReference type="InterPro" id="IPR036688">
    <property type="entry name" value="MoeA_C_domain_IV_sf"/>
</dbReference>
<dbReference type="InterPro" id="IPR005110">
    <property type="entry name" value="MoeA_linker/N"/>
</dbReference>
<keyword evidence="6" id="KW-0460">Magnesium</keyword>
<comment type="cofactor">
    <cofactor evidence="6">
        <name>Mg(2+)</name>
        <dbReference type="ChEBI" id="CHEBI:18420"/>
    </cofactor>
</comment>
<organism evidence="8 9">
    <name type="scientific">Leptospira wolffii</name>
    <dbReference type="NCBI Taxonomy" id="409998"/>
    <lineage>
        <taxon>Bacteria</taxon>
        <taxon>Pseudomonadati</taxon>
        <taxon>Spirochaetota</taxon>
        <taxon>Spirochaetia</taxon>
        <taxon>Leptospirales</taxon>
        <taxon>Leptospiraceae</taxon>
        <taxon>Leptospira</taxon>
    </lineage>
</organism>
<dbReference type="InterPro" id="IPR001453">
    <property type="entry name" value="MoaB/Mog_dom"/>
</dbReference>
<dbReference type="EC" id="2.10.1.1" evidence="6"/>
<evidence type="ECO:0000259" key="7">
    <source>
        <dbReference type="SMART" id="SM00852"/>
    </source>
</evidence>
<evidence type="ECO:0000313" key="9">
    <source>
        <dbReference type="Proteomes" id="UP000231912"/>
    </source>
</evidence>
<dbReference type="SUPFAM" id="SSF53218">
    <property type="entry name" value="Molybdenum cofactor biosynthesis proteins"/>
    <property type="match status" value="1"/>
</dbReference>
<dbReference type="PANTHER" id="PTHR10192">
    <property type="entry name" value="MOLYBDOPTERIN BIOSYNTHESIS PROTEIN"/>
    <property type="match status" value="1"/>
</dbReference>
<dbReference type="SMART" id="SM00852">
    <property type="entry name" value="MoCF_biosynth"/>
    <property type="match status" value="1"/>
</dbReference>
<evidence type="ECO:0000256" key="3">
    <source>
        <dbReference type="ARBA" id="ARBA00010763"/>
    </source>
</evidence>
<comment type="function">
    <text evidence="1 6">Catalyzes the insertion of molybdate into adenylated molybdopterin with the concomitant release of AMP.</text>
</comment>
<sequence length="392" mass="43129">MKSASEALEIILSGVPEPKSELVPLQEANGRCLAEEIRADRDYPPFHRATMDGFAVRSENLEKGKEYTFENEMTAGMDPNRFLGSSILKIATGSAVPEGFDAVIKIEDCEVSDKKVLFKELPNKPFLNIALRGEDIKSGATAVSSGKVLSVSEISLLATLGKKEIVTHSRPKIVILSTGNEVVSIDEVPLPHQIRDSNTYTIVSLLTSLGIRPKSVSLLPDDPETIERCVREGLDSDILVLSGGVSMGSLDLIPSILEKCGVENRFHKIKIKPGKPFWFGTKEKTAVFALPGNPFSVQVCAKIFLEPYILRFQGLQPKRPLKLPFFGTRKKKKDLTEYFPVLLSERGQTGLETKKFNGSGDILAGVFSDGIAVHPSDRPELEDSDIIEFFPW</sequence>
<dbReference type="GO" id="GO:0046872">
    <property type="term" value="F:metal ion binding"/>
    <property type="evidence" value="ECO:0007669"/>
    <property type="project" value="UniProtKB-UniRule"/>
</dbReference>
<name>A0A2M9Z7J7_9LEPT</name>
<dbReference type="GO" id="GO:0005829">
    <property type="term" value="C:cytosol"/>
    <property type="evidence" value="ECO:0007669"/>
    <property type="project" value="TreeGrafter"/>
</dbReference>
<dbReference type="RefSeq" id="WP_100760164.1">
    <property type="nucleotide sequence ID" value="NZ_NPDT01000010.1"/>
</dbReference>
<dbReference type="AlphaFoldDB" id="A0A2M9Z7J7"/>
<dbReference type="PROSITE" id="PS01079">
    <property type="entry name" value="MOCF_BIOSYNTHESIS_2"/>
    <property type="match status" value="1"/>
</dbReference>
<dbReference type="InterPro" id="IPR038987">
    <property type="entry name" value="MoeA-like"/>
</dbReference>
<evidence type="ECO:0000256" key="1">
    <source>
        <dbReference type="ARBA" id="ARBA00002901"/>
    </source>
</evidence>
<dbReference type="Gene3D" id="3.90.105.10">
    <property type="entry name" value="Molybdopterin biosynthesis moea protein, domain 2"/>
    <property type="match status" value="1"/>
</dbReference>
<dbReference type="SUPFAM" id="SSF63882">
    <property type="entry name" value="MoeA N-terminal region -like"/>
    <property type="match status" value="1"/>
</dbReference>
<dbReference type="Gene3D" id="2.40.340.10">
    <property type="entry name" value="MoeA, C-terminal, domain IV"/>
    <property type="match status" value="1"/>
</dbReference>
<protein>
    <recommendedName>
        <fullName evidence="6">Molybdopterin molybdenumtransferase</fullName>
        <ecNumber evidence="6">2.10.1.1</ecNumber>
    </recommendedName>
</protein>
<keyword evidence="4 6" id="KW-0501">Molybdenum cofactor biosynthesis</keyword>
<dbReference type="GO" id="GO:0061599">
    <property type="term" value="F:molybdopterin molybdotransferase activity"/>
    <property type="evidence" value="ECO:0007669"/>
    <property type="project" value="UniProtKB-UniRule"/>
</dbReference>
<evidence type="ECO:0000256" key="5">
    <source>
        <dbReference type="ARBA" id="ARBA00047317"/>
    </source>
</evidence>
<evidence type="ECO:0000313" key="8">
    <source>
        <dbReference type="EMBL" id="PJZ64395.1"/>
    </source>
</evidence>
<dbReference type="InterPro" id="IPR036425">
    <property type="entry name" value="MoaB/Mog-like_dom_sf"/>
</dbReference>
<proteinExistence type="inferred from homology"/>
<dbReference type="PANTHER" id="PTHR10192:SF5">
    <property type="entry name" value="GEPHYRIN"/>
    <property type="match status" value="1"/>
</dbReference>
<feature type="domain" description="MoaB/Mog" evidence="7">
    <location>
        <begin position="174"/>
        <end position="311"/>
    </location>
</feature>
<dbReference type="UniPathway" id="UPA00344"/>
<dbReference type="InterPro" id="IPR008284">
    <property type="entry name" value="MoCF_biosynth_CS"/>
</dbReference>
<dbReference type="Pfam" id="PF03453">
    <property type="entry name" value="MoeA_N"/>
    <property type="match status" value="1"/>
</dbReference>
<keyword evidence="6" id="KW-0500">Molybdenum</keyword>
<keyword evidence="6 8" id="KW-0808">Transferase</keyword>
<dbReference type="Pfam" id="PF00994">
    <property type="entry name" value="MoCF_biosynth"/>
    <property type="match status" value="1"/>
</dbReference>
<comment type="pathway">
    <text evidence="2 6">Cofactor biosynthesis; molybdopterin biosynthesis.</text>
</comment>
<dbReference type="NCBIfam" id="TIGR00177">
    <property type="entry name" value="molyb_syn"/>
    <property type="match status" value="1"/>
</dbReference>
<dbReference type="CDD" id="cd00887">
    <property type="entry name" value="MoeA"/>
    <property type="match status" value="1"/>
</dbReference>
<dbReference type="SUPFAM" id="SSF63867">
    <property type="entry name" value="MoeA C-terminal domain-like"/>
    <property type="match status" value="1"/>
</dbReference>
<dbReference type="EMBL" id="NPDT01000010">
    <property type="protein sequence ID" value="PJZ64395.1"/>
    <property type="molecule type" value="Genomic_DNA"/>
</dbReference>
<evidence type="ECO:0000256" key="6">
    <source>
        <dbReference type="RuleBase" id="RU365090"/>
    </source>
</evidence>
<accession>A0A2M9Z7J7</accession>
<reference evidence="8 9" key="1">
    <citation type="submission" date="2017-07" db="EMBL/GenBank/DDBJ databases">
        <title>Leptospira spp. isolated from tropical soils.</title>
        <authorList>
            <person name="Thibeaux R."/>
            <person name="Iraola G."/>
            <person name="Ferres I."/>
            <person name="Bierque E."/>
            <person name="Girault D."/>
            <person name="Soupe-Gilbert M.-E."/>
            <person name="Picardeau M."/>
            <person name="Goarant C."/>
        </authorList>
    </citation>
    <scope>NUCLEOTIDE SEQUENCE [LARGE SCALE GENOMIC DNA]</scope>
    <source>
        <strain evidence="8 9">FH2-C-A2</strain>
    </source>
</reference>
<dbReference type="Gene3D" id="2.170.190.11">
    <property type="entry name" value="Molybdopterin biosynthesis moea protein, domain 3"/>
    <property type="match status" value="1"/>
</dbReference>
<comment type="similarity">
    <text evidence="3 6">Belongs to the MoeA family.</text>
</comment>
<gene>
    <name evidence="8" type="ORF">CH371_18435</name>
</gene>
<keyword evidence="6" id="KW-0479">Metal-binding</keyword>
<comment type="caution">
    <text evidence="8">The sequence shown here is derived from an EMBL/GenBank/DDBJ whole genome shotgun (WGS) entry which is preliminary data.</text>
</comment>
<comment type="catalytic activity">
    <reaction evidence="5">
        <text>adenylyl-molybdopterin + molybdate = Mo-molybdopterin + AMP + H(+)</text>
        <dbReference type="Rhea" id="RHEA:35047"/>
        <dbReference type="ChEBI" id="CHEBI:15378"/>
        <dbReference type="ChEBI" id="CHEBI:36264"/>
        <dbReference type="ChEBI" id="CHEBI:62727"/>
        <dbReference type="ChEBI" id="CHEBI:71302"/>
        <dbReference type="ChEBI" id="CHEBI:456215"/>
        <dbReference type="EC" id="2.10.1.1"/>
    </reaction>
</comment>
<dbReference type="Proteomes" id="UP000231912">
    <property type="component" value="Unassembled WGS sequence"/>
</dbReference>